<dbReference type="InterPro" id="IPR016181">
    <property type="entry name" value="Acyl_CoA_acyltransferase"/>
</dbReference>
<keyword evidence="2" id="KW-1185">Reference proteome</keyword>
<gene>
    <name evidence="1" type="ORF">ACFS6H_14830</name>
</gene>
<reference evidence="2" key="1">
    <citation type="journal article" date="2019" name="Int. J. Syst. Evol. Microbiol.">
        <title>The Global Catalogue of Microorganisms (GCM) 10K type strain sequencing project: providing services to taxonomists for standard genome sequencing and annotation.</title>
        <authorList>
            <consortium name="The Broad Institute Genomics Platform"/>
            <consortium name="The Broad Institute Genome Sequencing Center for Infectious Disease"/>
            <person name="Wu L."/>
            <person name="Ma J."/>
        </authorList>
    </citation>
    <scope>NUCLEOTIDE SEQUENCE [LARGE SCALE GENOMIC DNA]</scope>
    <source>
        <strain evidence="2">KCTC 23299</strain>
    </source>
</reference>
<dbReference type="Proteomes" id="UP001597511">
    <property type="component" value="Unassembled WGS sequence"/>
</dbReference>
<dbReference type="EMBL" id="JBHUOZ010000003">
    <property type="protein sequence ID" value="MFD2920997.1"/>
    <property type="molecule type" value="Genomic_DNA"/>
</dbReference>
<protein>
    <recommendedName>
        <fullName evidence="3">Acetyltransferase (GNAT) domain-containing protein</fullName>
    </recommendedName>
</protein>
<comment type="caution">
    <text evidence="1">The sequence shown here is derived from an EMBL/GenBank/DDBJ whole genome shotgun (WGS) entry which is preliminary data.</text>
</comment>
<name>A0ABW6A8A0_9BACT</name>
<sequence length="308" mass="35574">MATTYSIQYLTRRQIDIAKWDQCISGAVNGNIYGYSWYLDAMAKNWDALVLGDYQTVMPLTWNKKYGFYYLYQPAFTASTGVYGNQLNNEIINAFIRAIPKKFKLVEISLNAGNLLPGHELPDSVNRVNYILPLQEDYTVIRKRYRDNHKRNIQKAIQYGCTLQKGMAIDDIIGLSKDSLQHLLPPMDEDYERLKKLYQHLLTTGKTDSYGVYDNKQQLMSSCVFFFSHQRAYYILVGNNPLGKTIGASHYLVDSFIQEHAGTDLILDFEGSDIRSLAFFYNGFGAGIEYYPSLRINRLPFYLKWLKK</sequence>
<dbReference type="SUPFAM" id="SSF55729">
    <property type="entry name" value="Acyl-CoA N-acyltransferases (Nat)"/>
    <property type="match status" value="1"/>
</dbReference>
<evidence type="ECO:0000313" key="1">
    <source>
        <dbReference type="EMBL" id="MFD2920997.1"/>
    </source>
</evidence>
<evidence type="ECO:0008006" key="3">
    <source>
        <dbReference type="Google" id="ProtNLM"/>
    </source>
</evidence>
<dbReference type="Gene3D" id="3.40.630.30">
    <property type="match status" value="1"/>
</dbReference>
<evidence type="ECO:0000313" key="2">
    <source>
        <dbReference type="Proteomes" id="UP001597511"/>
    </source>
</evidence>
<organism evidence="1 2">
    <name type="scientific">Terrimonas rubra</name>
    <dbReference type="NCBI Taxonomy" id="1035890"/>
    <lineage>
        <taxon>Bacteria</taxon>
        <taxon>Pseudomonadati</taxon>
        <taxon>Bacteroidota</taxon>
        <taxon>Chitinophagia</taxon>
        <taxon>Chitinophagales</taxon>
        <taxon>Chitinophagaceae</taxon>
        <taxon>Terrimonas</taxon>
    </lineage>
</organism>
<proteinExistence type="predicted"/>
<accession>A0ABW6A8A0</accession>
<dbReference type="RefSeq" id="WP_386100442.1">
    <property type="nucleotide sequence ID" value="NZ_JBHUOZ010000003.1"/>
</dbReference>